<sequence length="608" mass="71360">MSGSRHSSFNPWGDDPRAGDPFGRRDNYYRGRQYAYHSRSPSPPRRHHQSPPRNNNSGIGPFEPQIRSDRRYSRSPSYDHQNPRNFRNPGRYSPDDMDYERPRYSFGYDNRYQSRGENGRQYDFSFRSPSPENEHRRGESEHRRRESVSPSPYRGLLEMLNRNPTAQDRQRHHQNNGDSHQDRHAVNGSRGRHEEREHHGYREENGRDRWGRSSSYRRSPPPNDYHFPSYRQQNGAYDNGAHFRPATPTRSRTSSWSDAPPRRQSSEPRASSPEPFEVIASDALQAPIFAPQDYRVNFQMENLTLEQQPVILKPAEVQIENKEQKTEIPSSQDSNQEENQENEENQAPAPSGANEKVPYHGLSFWFNPPGKRRRKPTRDSYLTKKKLRNYYFGTKVTRNEPEDSGELPTVPEELRQVLRQENMERMLRRRAQRNDEIWGRRRSPVWRSTTQHLQHHFDKVASRQTLENAGLGSSHDWYAESPPTSQPQSRPPSPTLHSTLNRKIYPKDYVCTDLQNVCIFCRGEHPADGCIEVMDVEERRKFLVERKRCLRCLGYLHNDNKGPCRKLEETCKYCLDKDSEELHHPALCREPAPLFGTRELPQGDDDYW</sequence>
<dbReference type="AlphaFoldDB" id="G0NDS5"/>
<proteinExistence type="predicted"/>
<name>G0NDS5_CAEBE</name>
<dbReference type="OrthoDB" id="5876511at2759"/>
<evidence type="ECO:0000256" key="1">
    <source>
        <dbReference type="SAM" id="MobiDB-lite"/>
    </source>
</evidence>
<reference evidence="3" key="1">
    <citation type="submission" date="2011-07" db="EMBL/GenBank/DDBJ databases">
        <authorList>
            <consortium name="Caenorhabditis brenneri Sequencing and Analysis Consortium"/>
            <person name="Wilson R.K."/>
        </authorList>
    </citation>
    <scope>NUCLEOTIDE SEQUENCE [LARGE SCALE GENOMIC DNA]</scope>
    <source>
        <strain evidence="3">PB2801</strain>
    </source>
</reference>
<feature type="region of interest" description="Disordered" evidence="1">
    <location>
        <begin position="321"/>
        <end position="380"/>
    </location>
</feature>
<feature type="region of interest" description="Disordered" evidence="1">
    <location>
        <begin position="472"/>
        <end position="499"/>
    </location>
</feature>
<evidence type="ECO:0000313" key="2">
    <source>
        <dbReference type="EMBL" id="EGT58497.1"/>
    </source>
</evidence>
<dbReference type="HOGENOM" id="CLU_449212_0_0_1"/>
<feature type="compositionally biased region" description="Polar residues" evidence="1">
    <location>
        <begin position="248"/>
        <end position="257"/>
    </location>
</feature>
<feature type="compositionally biased region" description="Polar residues" evidence="1">
    <location>
        <begin position="1"/>
        <end position="10"/>
    </location>
</feature>
<dbReference type="EMBL" id="GL379869">
    <property type="protein sequence ID" value="EGT58497.1"/>
    <property type="molecule type" value="Genomic_DNA"/>
</dbReference>
<feature type="region of interest" description="Disordered" evidence="1">
    <location>
        <begin position="1"/>
        <end position="273"/>
    </location>
</feature>
<organism evidence="3">
    <name type="scientific">Caenorhabditis brenneri</name>
    <name type="common">Nematode worm</name>
    <dbReference type="NCBI Taxonomy" id="135651"/>
    <lineage>
        <taxon>Eukaryota</taxon>
        <taxon>Metazoa</taxon>
        <taxon>Ecdysozoa</taxon>
        <taxon>Nematoda</taxon>
        <taxon>Chromadorea</taxon>
        <taxon>Rhabditida</taxon>
        <taxon>Rhabditina</taxon>
        <taxon>Rhabditomorpha</taxon>
        <taxon>Rhabditoidea</taxon>
        <taxon>Rhabditidae</taxon>
        <taxon>Peloderinae</taxon>
        <taxon>Caenorhabditis</taxon>
    </lineage>
</organism>
<dbReference type="STRING" id="135651.G0NDS5"/>
<feature type="compositionally biased region" description="Basic and acidic residues" evidence="1">
    <location>
        <begin position="132"/>
        <end position="147"/>
    </location>
</feature>
<feature type="compositionally biased region" description="Basic and acidic residues" evidence="1">
    <location>
        <begin position="14"/>
        <end position="29"/>
    </location>
</feature>
<protein>
    <submittedName>
        <fullName evidence="2">Uncharacterized protein</fullName>
    </submittedName>
</protein>
<dbReference type="FunCoup" id="G0NDS5">
    <property type="interactions" value="226"/>
</dbReference>
<feature type="compositionally biased region" description="Basic and acidic residues" evidence="1">
    <location>
        <begin position="179"/>
        <end position="211"/>
    </location>
</feature>
<dbReference type="Proteomes" id="UP000008068">
    <property type="component" value="Unassembled WGS sequence"/>
</dbReference>
<dbReference type="eggNOG" id="KOG0017">
    <property type="taxonomic scope" value="Eukaryota"/>
</dbReference>
<gene>
    <name evidence="2" type="ORF">CAEBREN_04890</name>
</gene>
<dbReference type="InParanoid" id="G0NDS5"/>
<feature type="compositionally biased region" description="Acidic residues" evidence="1">
    <location>
        <begin position="335"/>
        <end position="344"/>
    </location>
</feature>
<evidence type="ECO:0000313" key="3">
    <source>
        <dbReference type="Proteomes" id="UP000008068"/>
    </source>
</evidence>
<keyword evidence="3" id="KW-1185">Reference proteome</keyword>
<accession>G0NDS5</accession>